<evidence type="ECO:0000313" key="4">
    <source>
        <dbReference type="Proteomes" id="UP000537141"/>
    </source>
</evidence>
<feature type="transmembrane region" description="Helical" evidence="1">
    <location>
        <begin position="6"/>
        <end position="23"/>
    </location>
</feature>
<keyword evidence="4" id="KW-1185">Reference proteome</keyword>
<dbReference type="EMBL" id="JACHHU010000016">
    <property type="protein sequence ID" value="MBB6543586.1"/>
    <property type="molecule type" value="Genomic_DNA"/>
</dbReference>
<dbReference type="Pfam" id="PF26604">
    <property type="entry name" value="CBU_0592"/>
    <property type="match status" value="2"/>
</dbReference>
<proteinExistence type="predicted"/>
<feature type="transmembrane region" description="Helical" evidence="1">
    <location>
        <begin position="107"/>
        <end position="130"/>
    </location>
</feature>
<sequence length="188" mass="21355">MIVAVLGWFGSILYLVNHGYISVNKEWKPNIYFTGNLIAALALVASSLLISSYQAVVINGFWALISILLIIKFDMSTIAFSKRAFYLGLILILAWSAYIAYKHGINSLAFFTYLGWSSSYVFCLSYFLFCSKKLNRISYLLLNAFAASALLPILWRQENWPVFSLEICWVLISIYGAYTQVDEVHLID</sequence>
<name>A0A7X0TTU0_9GAMM</name>
<dbReference type="AlphaFoldDB" id="A0A7X0TTU0"/>
<feature type="transmembrane region" description="Helical" evidence="1">
    <location>
        <begin position="137"/>
        <end position="155"/>
    </location>
</feature>
<keyword evidence="1" id="KW-0812">Transmembrane</keyword>
<evidence type="ECO:0000256" key="1">
    <source>
        <dbReference type="SAM" id="Phobius"/>
    </source>
</evidence>
<evidence type="ECO:0000313" key="3">
    <source>
        <dbReference type="EMBL" id="MBB6543586.1"/>
    </source>
</evidence>
<gene>
    <name evidence="3" type="ORF">HNQ55_002107</name>
</gene>
<dbReference type="RefSeq" id="WP_184424368.1">
    <property type="nucleotide sequence ID" value="NZ_AP027362.1"/>
</dbReference>
<dbReference type="GO" id="GO:0016787">
    <property type="term" value="F:hydrolase activity"/>
    <property type="evidence" value="ECO:0007669"/>
    <property type="project" value="UniProtKB-KW"/>
</dbReference>
<feature type="transmembrane region" description="Helical" evidence="1">
    <location>
        <begin position="85"/>
        <end position="101"/>
    </location>
</feature>
<accession>A0A7X0TTU0</accession>
<evidence type="ECO:0000259" key="2">
    <source>
        <dbReference type="Pfam" id="PF26604"/>
    </source>
</evidence>
<feature type="transmembrane region" description="Helical" evidence="1">
    <location>
        <begin position="30"/>
        <end position="50"/>
    </location>
</feature>
<feature type="transmembrane region" description="Helical" evidence="1">
    <location>
        <begin position="56"/>
        <end position="73"/>
    </location>
</feature>
<keyword evidence="3" id="KW-0378">Hydrolase</keyword>
<keyword evidence="1" id="KW-1133">Transmembrane helix</keyword>
<organism evidence="3 4">
    <name type="scientific">Thalassotalea piscium</name>
    <dbReference type="NCBI Taxonomy" id="1230533"/>
    <lineage>
        <taxon>Bacteria</taxon>
        <taxon>Pseudomonadati</taxon>
        <taxon>Pseudomonadota</taxon>
        <taxon>Gammaproteobacteria</taxon>
        <taxon>Alteromonadales</taxon>
        <taxon>Colwelliaceae</taxon>
        <taxon>Thalassotalea</taxon>
    </lineage>
</organism>
<reference evidence="3 4" key="1">
    <citation type="submission" date="2020-08" db="EMBL/GenBank/DDBJ databases">
        <title>Genomic Encyclopedia of Type Strains, Phase IV (KMG-IV): sequencing the most valuable type-strain genomes for metagenomic binning, comparative biology and taxonomic classification.</title>
        <authorList>
            <person name="Goeker M."/>
        </authorList>
    </citation>
    <scope>NUCLEOTIDE SEQUENCE [LARGE SCALE GENOMIC DNA]</scope>
    <source>
        <strain evidence="3 4">DSM 26287</strain>
    </source>
</reference>
<dbReference type="NCBIfam" id="NF047864">
    <property type="entry name" value="CBU_0592_membra"/>
    <property type="match status" value="1"/>
</dbReference>
<comment type="caution">
    <text evidence="3">The sequence shown here is derived from an EMBL/GenBank/DDBJ whole genome shotgun (WGS) entry which is preliminary data.</text>
</comment>
<protein>
    <submittedName>
        <fullName evidence="3">Putative neutral ceramidase superfamily lipid hydrolase</fullName>
    </submittedName>
</protein>
<feature type="domain" description="CBU-0592-like" evidence="2">
    <location>
        <begin position="112"/>
        <end position="178"/>
    </location>
</feature>
<keyword evidence="1" id="KW-0472">Membrane</keyword>
<feature type="domain" description="CBU-0592-like" evidence="2">
    <location>
        <begin position="4"/>
        <end position="72"/>
    </location>
</feature>
<dbReference type="InterPro" id="IPR058058">
    <property type="entry name" value="CBU_0592-like"/>
</dbReference>
<dbReference type="Proteomes" id="UP000537141">
    <property type="component" value="Unassembled WGS sequence"/>
</dbReference>